<dbReference type="InterPro" id="IPR057678">
    <property type="entry name" value="DUF7918"/>
</dbReference>
<dbReference type="PANTHER" id="PTHR36223">
    <property type="entry name" value="BETA-LACTAMASE-TYPE TRANSPEPTIDASE FOLD DOMAIN CONTAINING PROTEIN"/>
    <property type="match status" value="1"/>
</dbReference>
<gene>
    <name evidence="3" type="ORF">OHC33_011099</name>
</gene>
<evidence type="ECO:0000313" key="3">
    <source>
        <dbReference type="EMBL" id="KAK5947892.1"/>
    </source>
</evidence>
<keyword evidence="4" id="KW-1185">Reference proteome</keyword>
<dbReference type="Proteomes" id="UP001316803">
    <property type="component" value="Unassembled WGS sequence"/>
</dbReference>
<dbReference type="EMBL" id="JAKLMC020000060">
    <property type="protein sequence ID" value="KAK5947892.1"/>
    <property type="molecule type" value="Genomic_DNA"/>
</dbReference>
<feature type="region of interest" description="Disordered" evidence="1">
    <location>
        <begin position="227"/>
        <end position="247"/>
    </location>
</feature>
<comment type="caution">
    <text evidence="3">The sequence shown here is derived from an EMBL/GenBank/DDBJ whole genome shotgun (WGS) entry which is preliminary data.</text>
</comment>
<name>A0AAN8EDG7_9EURO</name>
<protein>
    <recommendedName>
        <fullName evidence="2">DUF7918 domain-containing protein</fullName>
    </recommendedName>
</protein>
<evidence type="ECO:0000313" key="4">
    <source>
        <dbReference type="Proteomes" id="UP001316803"/>
    </source>
</evidence>
<feature type="region of interest" description="Disordered" evidence="1">
    <location>
        <begin position="277"/>
        <end position="323"/>
    </location>
</feature>
<accession>A0AAN8EDG7</accession>
<proteinExistence type="predicted"/>
<dbReference type="AlphaFoldDB" id="A0AAN8EDG7"/>
<sequence>MPEHDLLEARILVDEEPLEEYDAPQDEKVSDGEIVRYIRATTGKQFKILARFKAGYEPKDAECLYCKILLDGVIRHFACNPLVMKQGVLVRNQQHKFHSKRMKDSAGRWKRMYFSFGNLTTTADAEDLPIPATLNLLGTIRVTFYRAKARKRAEPRLAKGIMPLPSEAIPEDVLKGQGIKSKVSYVASDGMAEAPEIRTHDYVPVPGDAGKKVTFVFKYRTKGTLQSLGCIPRTPSPEPEPPSELERTKGLLRISEEARRTAEAESQDLRRQLEQIQRLVNGGTQSRSTVPQKRERDVKEEEDATEGRRSTPRRAAVTIEIDD</sequence>
<organism evidence="3 4">
    <name type="scientific">Knufia fluminis</name>
    <dbReference type="NCBI Taxonomy" id="191047"/>
    <lineage>
        <taxon>Eukaryota</taxon>
        <taxon>Fungi</taxon>
        <taxon>Dikarya</taxon>
        <taxon>Ascomycota</taxon>
        <taxon>Pezizomycotina</taxon>
        <taxon>Eurotiomycetes</taxon>
        <taxon>Chaetothyriomycetidae</taxon>
        <taxon>Chaetothyriales</taxon>
        <taxon>Trichomeriaceae</taxon>
        <taxon>Knufia</taxon>
    </lineage>
</organism>
<feature type="compositionally biased region" description="Polar residues" evidence="1">
    <location>
        <begin position="282"/>
        <end position="291"/>
    </location>
</feature>
<evidence type="ECO:0000259" key="2">
    <source>
        <dbReference type="Pfam" id="PF25534"/>
    </source>
</evidence>
<dbReference type="Pfam" id="PF25534">
    <property type="entry name" value="DUF7918"/>
    <property type="match status" value="1"/>
</dbReference>
<evidence type="ECO:0000256" key="1">
    <source>
        <dbReference type="SAM" id="MobiDB-lite"/>
    </source>
</evidence>
<dbReference type="PANTHER" id="PTHR36223:SF1">
    <property type="entry name" value="TRANSCRIPTION ELONGATION FACTOR EAF N-TERMINAL DOMAIN-CONTAINING PROTEIN"/>
    <property type="match status" value="1"/>
</dbReference>
<feature type="compositionally biased region" description="Basic and acidic residues" evidence="1">
    <location>
        <begin position="292"/>
        <end position="309"/>
    </location>
</feature>
<reference evidence="3 4" key="1">
    <citation type="submission" date="2022-12" db="EMBL/GenBank/DDBJ databases">
        <title>Genomic features and morphological characterization of a novel Knufia sp. strain isolated from spacecraft assembly facility.</title>
        <authorList>
            <person name="Teixeira M."/>
            <person name="Chander A.M."/>
            <person name="Stajich J.E."/>
            <person name="Venkateswaran K."/>
        </authorList>
    </citation>
    <scope>NUCLEOTIDE SEQUENCE [LARGE SCALE GENOMIC DNA]</scope>
    <source>
        <strain evidence="3 4">FJI-L2-BK-P2</strain>
    </source>
</reference>
<feature type="domain" description="DUF7918" evidence="2">
    <location>
        <begin position="7"/>
        <end position="234"/>
    </location>
</feature>